<accession>A0ABV3Q653</accession>
<dbReference type="RefSeq" id="WP_367779891.1">
    <property type="nucleotide sequence ID" value="NZ_JBFMIA010000010.1"/>
</dbReference>
<sequence>MNVLFNRKRINAKVGDRILAENSSKVYPSFYKFGETMIVVESHAKYVVALTVSGGIFPMVHEDYKIITAT</sequence>
<evidence type="ECO:0000313" key="2">
    <source>
        <dbReference type="Proteomes" id="UP001556040"/>
    </source>
</evidence>
<reference evidence="1 2" key="1">
    <citation type="journal article" date="1979" name="Int. J. Syst. Evol. Microbiol.">
        <title>Bacillus globisporus subsp. marinus subsp. nov.</title>
        <authorList>
            <person name="Liu H."/>
        </authorList>
    </citation>
    <scope>NUCLEOTIDE SEQUENCE [LARGE SCALE GENOMIC DNA]</scope>
    <source>
        <strain evidence="1 2">DSM 1297</strain>
    </source>
</reference>
<gene>
    <name evidence="1" type="ORF">AB1471_11395</name>
</gene>
<keyword evidence="2" id="KW-1185">Reference proteome</keyword>
<dbReference type="EMBL" id="JBFMIA010000010">
    <property type="protein sequence ID" value="MEW9502399.1"/>
    <property type="molecule type" value="Genomic_DNA"/>
</dbReference>
<dbReference type="Proteomes" id="UP001556040">
    <property type="component" value="Unassembled WGS sequence"/>
</dbReference>
<organism evidence="1 2">
    <name type="scientific">Jeotgalibacillus marinus</name>
    <dbReference type="NCBI Taxonomy" id="86667"/>
    <lineage>
        <taxon>Bacteria</taxon>
        <taxon>Bacillati</taxon>
        <taxon>Bacillota</taxon>
        <taxon>Bacilli</taxon>
        <taxon>Bacillales</taxon>
        <taxon>Caryophanaceae</taxon>
        <taxon>Jeotgalibacillus</taxon>
    </lineage>
</organism>
<name>A0ABV3Q653_9BACL</name>
<proteinExistence type="predicted"/>
<comment type="caution">
    <text evidence="1">The sequence shown here is derived from an EMBL/GenBank/DDBJ whole genome shotgun (WGS) entry which is preliminary data.</text>
</comment>
<evidence type="ECO:0000313" key="1">
    <source>
        <dbReference type="EMBL" id="MEW9502399.1"/>
    </source>
</evidence>
<evidence type="ECO:0008006" key="3">
    <source>
        <dbReference type="Google" id="ProtNLM"/>
    </source>
</evidence>
<protein>
    <recommendedName>
        <fullName evidence="3">DUF2187 domain-containing protein</fullName>
    </recommendedName>
</protein>